<feature type="domain" description="Beta-lactamase-related" evidence="2">
    <location>
        <begin position="52"/>
        <end position="338"/>
    </location>
</feature>
<comment type="caution">
    <text evidence="3">The sequence shown here is derived from an EMBL/GenBank/DDBJ whole genome shotgun (WGS) entry which is preliminary data.</text>
</comment>
<dbReference type="InterPro" id="IPR050491">
    <property type="entry name" value="AmpC-like"/>
</dbReference>
<evidence type="ECO:0000256" key="1">
    <source>
        <dbReference type="SAM" id="SignalP"/>
    </source>
</evidence>
<dbReference type="EMBL" id="JAEUGD010000061">
    <property type="protein sequence ID" value="MBL6448379.1"/>
    <property type="molecule type" value="Genomic_DNA"/>
</dbReference>
<keyword evidence="4" id="KW-1185">Reference proteome</keyword>
<dbReference type="PANTHER" id="PTHR46825">
    <property type="entry name" value="D-ALANYL-D-ALANINE-CARBOXYPEPTIDASE/ENDOPEPTIDASE AMPH"/>
    <property type="match status" value="1"/>
</dbReference>
<dbReference type="Pfam" id="PF00144">
    <property type="entry name" value="Beta-lactamase"/>
    <property type="match status" value="1"/>
</dbReference>
<sequence length="449" mass="50217">MKSTLLFVAFFALLCSCGKQGGTSQTRENDQNTLKLDSLFDLLYENDKFMGSVSIQHHGANVYSKAIGFDDIELQKASGAKTKYRVGSISKMFTATLVFKAIEESKLSIDQTIEVYFPTIENSELITVGNLLNHRSGIHSFTKDSLFLAYRTQFKSPQEMVEIIAAYESDFIPNSKAAYSNSNYLLLSVMLEKIYNSSFKDLIEEKICFPLGLKDTYYGGKINLNDNESSSYTYSTQWVKETETDMSIPLGAGAMVSTPDDLNRFMEALFGGRLVSKQSLAMMTTIQGTYGMGILSFDYGDRSAFGHGGNLDGFNAITIYFPKEELAISVAANALNYNMNSLVQDVVKCYFNEHFTWPDFGVTEISSDDLDKYIGVYTSEGLPGKFKVTKRGNMLHIQLEEGPNDPLLYKGSHRFINDEIGVEFIFNPELNQLVLVQNGVKDKYVFTKG</sequence>
<feature type="signal peptide" evidence="1">
    <location>
        <begin position="1"/>
        <end position="21"/>
    </location>
</feature>
<dbReference type="Gene3D" id="3.40.710.10">
    <property type="entry name" value="DD-peptidase/beta-lactamase superfamily"/>
    <property type="match status" value="1"/>
</dbReference>
<accession>A0A937FYJ4</accession>
<dbReference type="AlphaFoldDB" id="A0A937FYJ4"/>
<dbReference type="SUPFAM" id="SSF56601">
    <property type="entry name" value="beta-lactamase/transpeptidase-like"/>
    <property type="match status" value="1"/>
</dbReference>
<gene>
    <name evidence="3" type="ORF">JMN32_18845</name>
</gene>
<reference evidence="3" key="1">
    <citation type="submission" date="2021-01" db="EMBL/GenBank/DDBJ databases">
        <title>Fulvivirga kasyanovii gen. nov., sp nov., a novel member of the phylum Bacteroidetes isolated from seawater in a mussel farm.</title>
        <authorList>
            <person name="Zhao L.-H."/>
            <person name="Wang Z.-J."/>
        </authorList>
    </citation>
    <scope>NUCLEOTIDE SEQUENCE</scope>
    <source>
        <strain evidence="3">29W222</strain>
    </source>
</reference>
<dbReference type="PANTHER" id="PTHR46825:SF7">
    <property type="entry name" value="D-ALANYL-D-ALANINE CARBOXYPEPTIDASE"/>
    <property type="match status" value="1"/>
</dbReference>
<protein>
    <submittedName>
        <fullName evidence="3">Beta-lactamase family protein</fullName>
    </submittedName>
</protein>
<keyword evidence="1" id="KW-0732">Signal</keyword>
<evidence type="ECO:0000313" key="4">
    <source>
        <dbReference type="Proteomes" id="UP000614216"/>
    </source>
</evidence>
<evidence type="ECO:0000259" key="2">
    <source>
        <dbReference type="Pfam" id="PF00144"/>
    </source>
</evidence>
<dbReference type="RefSeq" id="WP_202857916.1">
    <property type="nucleotide sequence ID" value="NZ_JAEUGD010000061.1"/>
</dbReference>
<dbReference type="InterPro" id="IPR001466">
    <property type="entry name" value="Beta-lactam-related"/>
</dbReference>
<feature type="chain" id="PRO_5037761373" evidence="1">
    <location>
        <begin position="22"/>
        <end position="449"/>
    </location>
</feature>
<dbReference type="Proteomes" id="UP000614216">
    <property type="component" value="Unassembled WGS sequence"/>
</dbReference>
<dbReference type="InterPro" id="IPR012338">
    <property type="entry name" value="Beta-lactam/transpept-like"/>
</dbReference>
<organism evidence="3 4">
    <name type="scientific">Fulvivirga marina</name>
    <dbReference type="NCBI Taxonomy" id="2494733"/>
    <lineage>
        <taxon>Bacteria</taxon>
        <taxon>Pseudomonadati</taxon>
        <taxon>Bacteroidota</taxon>
        <taxon>Cytophagia</taxon>
        <taxon>Cytophagales</taxon>
        <taxon>Fulvivirgaceae</taxon>
        <taxon>Fulvivirga</taxon>
    </lineage>
</organism>
<evidence type="ECO:0000313" key="3">
    <source>
        <dbReference type="EMBL" id="MBL6448379.1"/>
    </source>
</evidence>
<name>A0A937FYJ4_9BACT</name>
<dbReference type="PROSITE" id="PS51257">
    <property type="entry name" value="PROKAR_LIPOPROTEIN"/>
    <property type="match status" value="1"/>
</dbReference>
<proteinExistence type="predicted"/>